<dbReference type="InterPro" id="IPR011701">
    <property type="entry name" value="MFS"/>
</dbReference>
<evidence type="ECO:0000256" key="2">
    <source>
        <dbReference type="ARBA" id="ARBA00022448"/>
    </source>
</evidence>
<dbReference type="PROSITE" id="PS50850">
    <property type="entry name" value="MFS"/>
    <property type="match status" value="1"/>
</dbReference>
<dbReference type="GO" id="GO:0005886">
    <property type="term" value="C:plasma membrane"/>
    <property type="evidence" value="ECO:0007669"/>
    <property type="project" value="UniProtKB-SubCell"/>
</dbReference>
<gene>
    <name evidence="9" type="ORF">HF519_10165</name>
</gene>
<dbReference type="InterPro" id="IPR036259">
    <property type="entry name" value="MFS_trans_sf"/>
</dbReference>
<feature type="transmembrane region" description="Helical" evidence="7">
    <location>
        <begin position="334"/>
        <end position="356"/>
    </location>
</feature>
<feature type="domain" description="Major facilitator superfamily (MFS) profile" evidence="8">
    <location>
        <begin position="205"/>
        <end position="392"/>
    </location>
</feature>
<keyword evidence="3" id="KW-1003">Cell membrane</keyword>
<feature type="transmembrane region" description="Helical" evidence="7">
    <location>
        <begin position="244"/>
        <end position="264"/>
    </location>
</feature>
<feature type="transmembrane region" description="Helical" evidence="7">
    <location>
        <begin position="271"/>
        <end position="291"/>
    </location>
</feature>
<dbReference type="Proteomes" id="UP000586918">
    <property type="component" value="Unassembled WGS sequence"/>
</dbReference>
<dbReference type="EMBL" id="JAAXKZ010000027">
    <property type="protein sequence ID" value="NMH91933.1"/>
    <property type="molecule type" value="Genomic_DNA"/>
</dbReference>
<keyword evidence="6 7" id="KW-0472">Membrane</keyword>
<keyword evidence="10" id="KW-1185">Reference proteome</keyword>
<dbReference type="PANTHER" id="PTHR43266">
    <property type="entry name" value="MACROLIDE-EFFLUX PROTEIN"/>
    <property type="match status" value="1"/>
</dbReference>
<feature type="transmembrane region" description="Helical" evidence="7">
    <location>
        <begin position="201"/>
        <end position="224"/>
    </location>
</feature>
<dbReference type="Pfam" id="PF07690">
    <property type="entry name" value="MFS_1"/>
    <property type="match status" value="2"/>
</dbReference>
<keyword evidence="2" id="KW-0813">Transport</keyword>
<reference evidence="9 10" key="1">
    <citation type="submission" date="2020-04" db="EMBL/GenBank/DDBJ databases">
        <authorList>
            <person name="Klaysubun C."/>
            <person name="Duangmal K."/>
            <person name="Lipun K."/>
        </authorList>
    </citation>
    <scope>NUCLEOTIDE SEQUENCE [LARGE SCALE GENOMIC DNA]</scope>
    <source>
        <strain evidence="9 10">DSM 45300</strain>
    </source>
</reference>
<evidence type="ECO:0000313" key="9">
    <source>
        <dbReference type="EMBL" id="NMH91933.1"/>
    </source>
</evidence>
<evidence type="ECO:0000256" key="5">
    <source>
        <dbReference type="ARBA" id="ARBA00022989"/>
    </source>
</evidence>
<name>A0A848DHB9_9PSEU</name>
<evidence type="ECO:0000256" key="4">
    <source>
        <dbReference type="ARBA" id="ARBA00022692"/>
    </source>
</evidence>
<evidence type="ECO:0000259" key="8">
    <source>
        <dbReference type="PROSITE" id="PS50850"/>
    </source>
</evidence>
<evidence type="ECO:0000256" key="6">
    <source>
        <dbReference type="ARBA" id="ARBA00023136"/>
    </source>
</evidence>
<feature type="transmembrane region" description="Helical" evidence="7">
    <location>
        <begin position="161"/>
        <end position="180"/>
    </location>
</feature>
<feature type="transmembrane region" description="Helical" evidence="7">
    <location>
        <begin position="362"/>
        <end position="381"/>
    </location>
</feature>
<sequence>MRRHRGYRALWTSRAVSLLGDAMSLVALMLHVAGTTGAALAVALLLLAGDVAPSLLAPLTGALSDRIDLRRLMVVCDLAQAAVVVVIALLLPPLPVLLGLVAVRALLGQVFAPASRAAVPALVDDRDLPSANAGIGFGSNLAEVLGPLLAAALFTGLDVRGVLLVDAATFVVSAVVLTRLPRLPRPVAGTRPAFLADARAGLGYLRAAPFVRAVVLGFCAVVAFNGVDDIALVFLARDLGGEPAAVALLLAGVGAGLLAGYLLLARGGTRWPMVAVFGAGLAISSAGNLLTGPAWSIAAAFTLQVVRGIGIAGMDVAAGTLLQRHVPAAMLGRVFGNLYGALGVAAGLSYVLGGWLLDLTSARTTLVVAGAGGLVAAALTVRTLRRRSAVSG</sequence>
<protein>
    <submittedName>
        <fullName evidence="9">MFS transporter</fullName>
    </submittedName>
</protein>
<feature type="transmembrane region" description="Helical" evidence="7">
    <location>
        <begin position="12"/>
        <end position="32"/>
    </location>
</feature>
<dbReference type="AlphaFoldDB" id="A0A848DHB9"/>
<dbReference type="GO" id="GO:0022857">
    <property type="term" value="F:transmembrane transporter activity"/>
    <property type="evidence" value="ECO:0007669"/>
    <property type="project" value="InterPro"/>
</dbReference>
<dbReference type="SUPFAM" id="SSF103473">
    <property type="entry name" value="MFS general substrate transporter"/>
    <property type="match status" value="1"/>
</dbReference>
<evidence type="ECO:0000256" key="7">
    <source>
        <dbReference type="SAM" id="Phobius"/>
    </source>
</evidence>
<comment type="caution">
    <text evidence="9">The sequence shown here is derived from an EMBL/GenBank/DDBJ whole genome shotgun (WGS) entry which is preliminary data.</text>
</comment>
<dbReference type="CDD" id="cd06173">
    <property type="entry name" value="MFS_MefA_like"/>
    <property type="match status" value="1"/>
</dbReference>
<keyword evidence="4 7" id="KW-0812">Transmembrane</keyword>
<accession>A0A848DHB9</accession>
<dbReference type="PANTHER" id="PTHR43266:SF2">
    <property type="entry name" value="MAJOR FACILITATOR SUPERFAMILY (MFS) PROFILE DOMAIN-CONTAINING PROTEIN"/>
    <property type="match status" value="1"/>
</dbReference>
<dbReference type="Gene3D" id="1.20.1250.20">
    <property type="entry name" value="MFS general substrate transporter like domains"/>
    <property type="match status" value="1"/>
</dbReference>
<feature type="transmembrane region" description="Helical" evidence="7">
    <location>
        <begin position="297"/>
        <end position="322"/>
    </location>
</feature>
<proteinExistence type="predicted"/>
<keyword evidence="5 7" id="KW-1133">Transmembrane helix</keyword>
<organism evidence="9 10">
    <name type="scientific">Pseudonocardia bannensis</name>
    <dbReference type="NCBI Taxonomy" id="630973"/>
    <lineage>
        <taxon>Bacteria</taxon>
        <taxon>Bacillati</taxon>
        <taxon>Actinomycetota</taxon>
        <taxon>Actinomycetes</taxon>
        <taxon>Pseudonocardiales</taxon>
        <taxon>Pseudonocardiaceae</taxon>
        <taxon>Pseudonocardia</taxon>
    </lineage>
</organism>
<evidence type="ECO:0000256" key="3">
    <source>
        <dbReference type="ARBA" id="ARBA00022475"/>
    </source>
</evidence>
<comment type="subcellular location">
    <subcellularLocation>
        <location evidence="1">Cell membrane</location>
        <topology evidence="1">Multi-pass membrane protein</topology>
    </subcellularLocation>
</comment>
<evidence type="ECO:0000313" key="10">
    <source>
        <dbReference type="Proteomes" id="UP000586918"/>
    </source>
</evidence>
<feature type="transmembrane region" description="Helical" evidence="7">
    <location>
        <begin position="38"/>
        <end position="60"/>
    </location>
</feature>
<dbReference type="InterPro" id="IPR020846">
    <property type="entry name" value="MFS_dom"/>
</dbReference>
<evidence type="ECO:0000256" key="1">
    <source>
        <dbReference type="ARBA" id="ARBA00004651"/>
    </source>
</evidence>